<evidence type="ECO:0000313" key="3">
    <source>
        <dbReference type="Proteomes" id="UP000886833"/>
    </source>
</evidence>
<evidence type="ECO:0000256" key="1">
    <source>
        <dbReference type="SAM" id="Phobius"/>
    </source>
</evidence>
<dbReference type="EMBL" id="DVKQ01000016">
    <property type="protein sequence ID" value="HIT37158.1"/>
    <property type="molecule type" value="Genomic_DNA"/>
</dbReference>
<comment type="caution">
    <text evidence="2">The sequence shown here is derived from an EMBL/GenBank/DDBJ whole genome shotgun (WGS) entry which is preliminary data.</text>
</comment>
<organism evidence="2 3">
    <name type="scientific">Candidatus Onthousia faecipullorum</name>
    <dbReference type="NCBI Taxonomy" id="2840887"/>
    <lineage>
        <taxon>Bacteria</taxon>
        <taxon>Bacillati</taxon>
        <taxon>Bacillota</taxon>
        <taxon>Bacilli</taxon>
        <taxon>Candidatus Onthousia</taxon>
    </lineage>
</organism>
<accession>A0A9D1GA16</accession>
<keyword evidence="1" id="KW-1133">Transmembrane helix</keyword>
<feature type="transmembrane region" description="Helical" evidence="1">
    <location>
        <begin position="7"/>
        <end position="30"/>
    </location>
</feature>
<reference evidence="2" key="2">
    <citation type="journal article" date="2021" name="PeerJ">
        <title>Extensive microbial diversity within the chicken gut microbiome revealed by metagenomics and culture.</title>
        <authorList>
            <person name="Gilroy R."/>
            <person name="Ravi A."/>
            <person name="Getino M."/>
            <person name="Pursley I."/>
            <person name="Horton D.L."/>
            <person name="Alikhan N.F."/>
            <person name="Baker D."/>
            <person name="Gharbi K."/>
            <person name="Hall N."/>
            <person name="Watson M."/>
            <person name="Adriaenssens E.M."/>
            <person name="Foster-Nyarko E."/>
            <person name="Jarju S."/>
            <person name="Secka A."/>
            <person name="Antonio M."/>
            <person name="Oren A."/>
            <person name="Chaudhuri R.R."/>
            <person name="La Ragione R."/>
            <person name="Hildebrand F."/>
            <person name="Pallen M.J."/>
        </authorList>
    </citation>
    <scope>NUCLEOTIDE SEQUENCE</scope>
    <source>
        <strain evidence="2">CHK195-26880</strain>
    </source>
</reference>
<keyword evidence="1" id="KW-0812">Transmembrane</keyword>
<reference evidence="2" key="1">
    <citation type="submission" date="2020-10" db="EMBL/GenBank/DDBJ databases">
        <authorList>
            <person name="Gilroy R."/>
        </authorList>
    </citation>
    <scope>NUCLEOTIDE SEQUENCE</scope>
    <source>
        <strain evidence="2">CHK195-26880</strain>
    </source>
</reference>
<keyword evidence="1" id="KW-0472">Membrane</keyword>
<feature type="non-terminal residue" evidence="2">
    <location>
        <position position="153"/>
    </location>
</feature>
<gene>
    <name evidence="2" type="ORF">IAB59_01595</name>
</gene>
<proteinExistence type="predicted"/>
<sequence length="153" mass="16622">MEKNKKKIITIVISIVIILILVLAISYAYFSTQLSGTDQLVKVGELELVLNETSEGINLSNAIGLSDSDGMSLTPSTFELKNNGSKAVDYTIYLDDNNTSDADTRIDDMYLKYNLNKNGTNSGASLLTSSIYNSNRVLDSGTIEGDSTNTYSL</sequence>
<dbReference type="Proteomes" id="UP000886833">
    <property type="component" value="Unassembled WGS sequence"/>
</dbReference>
<protein>
    <submittedName>
        <fullName evidence="2">Uncharacterized protein</fullName>
    </submittedName>
</protein>
<evidence type="ECO:0000313" key="2">
    <source>
        <dbReference type="EMBL" id="HIT37158.1"/>
    </source>
</evidence>
<dbReference type="AlphaFoldDB" id="A0A9D1GA16"/>
<name>A0A9D1GA16_9FIRM</name>